<proteinExistence type="predicted"/>
<name>A0A7V0Z4D5_UNCW3</name>
<accession>A0A7V0Z4D5</accession>
<keyword evidence="1" id="KW-0802">TPR repeat</keyword>
<dbReference type="Gene3D" id="1.25.40.10">
    <property type="entry name" value="Tetratricopeptide repeat domain"/>
    <property type="match status" value="1"/>
</dbReference>
<reference evidence="2" key="1">
    <citation type="journal article" date="2020" name="mSystems">
        <title>Genome- and Community-Level Interaction Insights into Carbon Utilization and Element Cycling Functions of Hydrothermarchaeota in Hydrothermal Sediment.</title>
        <authorList>
            <person name="Zhou Z."/>
            <person name="Liu Y."/>
            <person name="Xu W."/>
            <person name="Pan J."/>
            <person name="Luo Z.H."/>
            <person name="Li M."/>
        </authorList>
    </citation>
    <scope>NUCLEOTIDE SEQUENCE [LARGE SCALE GENOMIC DNA]</scope>
    <source>
        <strain evidence="2">SpSt-258</strain>
    </source>
</reference>
<dbReference type="EMBL" id="DSKY01000009">
    <property type="protein sequence ID" value="HDY58431.1"/>
    <property type="molecule type" value="Genomic_DNA"/>
</dbReference>
<sequence length="92" mass="10675">MDIYMGKVSCALRAFKSAQEYYNKALNTILKLPDNSLTAEIYYLLGLCHKEQNRYPEALQFFLKANEIFMKLGNLLYLDKIEEQISSVDISK</sequence>
<evidence type="ECO:0000313" key="2">
    <source>
        <dbReference type="EMBL" id="HDY58431.1"/>
    </source>
</evidence>
<gene>
    <name evidence="2" type="ORF">ENP86_02620</name>
</gene>
<organism evidence="2">
    <name type="scientific">candidate division WOR-3 bacterium</name>
    <dbReference type="NCBI Taxonomy" id="2052148"/>
    <lineage>
        <taxon>Bacteria</taxon>
        <taxon>Bacteria division WOR-3</taxon>
    </lineage>
</organism>
<dbReference type="PROSITE" id="PS50005">
    <property type="entry name" value="TPR"/>
    <property type="match status" value="1"/>
</dbReference>
<dbReference type="SUPFAM" id="SSF48452">
    <property type="entry name" value="TPR-like"/>
    <property type="match status" value="1"/>
</dbReference>
<feature type="repeat" description="TPR" evidence="1">
    <location>
        <begin position="39"/>
        <end position="72"/>
    </location>
</feature>
<evidence type="ECO:0000256" key="1">
    <source>
        <dbReference type="PROSITE-ProRule" id="PRU00339"/>
    </source>
</evidence>
<dbReference type="InterPro" id="IPR011990">
    <property type="entry name" value="TPR-like_helical_dom_sf"/>
</dbReference>
<protein>
    <submittedName>
        <fullName evidence="2">Tetratricopeptide repeat protein</fullName>
    </submittedName>
</protein>
<dbReference type="InterPro" id="IPR019734">
    <property type="entry name" value="TPR_rpt"/>
</dbReference>
<comment type="caution">
    <text evidence="2">The sequence shown here is derived from an EMBL/GenBank/DDBJ whole genome shotgun (WGS) entry which is preliminary data.</text>
</comment>
<dbReference type="Pfam" id="PF13424">
    <property type="entry name" value="TPR_12"/>
    <property type="match status" value="1"/>
</dbReference>
<dbReference type="AlphaFoldDB" id="A0A7V0Z4D5"/>